<evidence type="ECO:0000256" key="10">
    <source>
        <dbReference type="ARBA" id="ARBA00022989"/>
    </source>
</evidence>
<evidence type="ECO:0000256" key="2">
    <source>
        <dbReference type="ARBA" id="ARBA00004141"/>
    </source>
</evidence>
<evidence type="ECO:0000256" key="12">
    <source>
        <dbReference type="ARBA" id="ARBA00023136"/>
    </source>
</evidence>
<dbReference type="NCBIfam" id="TIGR00229">
    <property type="entry name" value="sensory_box"/>
    <property type="match status" value="2"/>
</dbReference>
<keyword evidence="10" id="KW-1133">Transmembrane helix</keyword>
<dbReference type="AlphaFoldDB" id="A0AAX1N4U1"/>
<dbReference type="FunFam" id="3.30.565.10:FF:000006">
    <property type="entry name" value="Sensor histidine kinase WalK"/>
    <property type="match status" value="1"/>
</dbReference>
<dbReference type="SMART" id="SM00388">
    <property type="entry name" value="HisKA"/>
    <property type="match status" value="1"/>
</dbReference>
<dbReference type="PROSITE" id="PS50109">
    <property type="entry name" value="HIS_KIN"/>
    <property type="match status" value="1"/>
</dbReference>
<evidence type="ECO:0000256" key="4">
    <source>
        <dbReference type="ARBA" id="ARBA00022553"/>
    </source>
</evidence>
<sequence length="649" mass="75795">MTKKDEYYNQLLRLNLRYNDHDLDVKEIMEMLLTIYMNYQQAYYGMICKVDHQLEFFNCISRFSKQNVAVPSFENLQIESVKSKNIAQNKMGQVCVPIIDSQKDEVFCLICILIPKNGVDLDTNATQQLKIVAETLIHKSDQKKRNAFRDSTMRKGIIEENEVTFKPFFSDAFSLCAVVDPGTWEFLFLNNSWERTLGFSIEELKSYSFVNWLHVDDINESLRIYQEVYEGKLVKSFINRYRTKWGEFKYFEWDISRNTDNGFIYCMGRDITLQHENHEKLFFQSNILRGVQDSVLVINLEGRVTYANQTVIDLTGFPKKYLLNRSFDLIFKEYNNGIHQPITLNKINNNDSLIEVQVLDKDEQKIWMEVKTTFLSDVYGDPIGHLCILKNIAHRKDYEETLMKRNEALSKANKELDNFVYRVSHDLRAPITSALGLIELSLDSDYTQVKEYLKLQQRSLKKLDDFIHDILNYSRNNRMELKPSEIDIHELLQTTLDQYKFINEYQKVLIEIDVEANNPLYCDESRLLVIINNIISNAFKFTSRSYKPCINIKAVVEPSDLILKISDNGIGIRKEHVEKIFDMFYRATDINYGSGLGLYIVQEAVKRLGGEIEVESEIDEGTTFTITVPNLWSIFPNGLKKTKEIKLNS</sequence>
<dbReference type="Gene3D" id="1.10.287.130">
    <property type="match status" value="1"/>
</dbReference>
<evidence type="ECO:0000313" key="17">
    <source>
        <dbReference type="Proteomes" id="UP000678679"/>
    </source>
</evidence>
<dbReference type="PROSITE" id="PS50113">
    <property type="entry name" value="PAC"/>
    <property type="match status" value="1"/>
</dbReference>
<keyword evidence="4" id="KW-0597">Phosphoprotein</keyword>
<dbReference type="EMBL" id="CP076132">
    <property type="protein sequence ID" value="QWG02530.1"/>
    <property type="molecule type" value="Genomic_DNA"/>
</dbReference>
<dbReference type="Proteomes" id="UP000678679">
    <property type="component" value="Chromosome 1"/>
</dbReference>
<dbReference type="CDD" id="cd00075">
    <property type="entry name" value="HATPase"/>
    <property type="match status" value="1"/>
</dbReference>
<dbReference type="EC" id="2.7.13.3" evidence="3"/>
<feature type="domain" description="PAC" evidence="15">
    <location>
        <begin position="352"/>
        <end position="404"/>
    </location>
</feature>
<dbReference type="GO" id="GO:0007234">
    <property type="term" value="P:osmosensory signaling via phosphorelay pathway"/>
    <property type="evidence" value="ECO:0007669"/>
    <property type="project" value="TreeGrafter"/>
</dbReference>
<feature type="domain" description="Histidine kinase" evidence="13">
    <location>
        <begin position="422"/>
        <end position="632"/>
    </location>
</feature>
<dbReference type="CDD" id="cd00082">
    <property type="entry name" value="HisKA"/>
    <property type="match status" value="1"/>
</dbReference>
<dbReference type="GO" id="GO:0000156">
    <property type="term" value="F:phosphorelay response regulator activity"/>
    <property type="evidence" value="ECO:0007669"/>
    <property type="project" value="TreeGrafter"/>
</dbReference>
<dbReference type="SUPFAM" id="SSF55785">
    <property type="entry name" value="PYP-like sensor domain (PAS domain)"/>
    <property type="match status" value="2"/>
</dbReference>
<name>A0AAX1N4U1_9BACT</name>
<dbReference type="InterPro" id="IPR035965">
    <property type="entry name" value="PAS-like_dom_sf"/>
</dbReference>
<dbReference type="SUPFAM" id="SSF47384">
    <property type="entry name" value="Homodimeric domain of signal transducing histidine kinase"/>
    <property type="match status" value="1"/>
</dbReference>
<dbReference type="PANTHER" id="PTHR42878">
    <property type="entry name" value="TWO-COMPONENT HISTIDINE KINASE"/>
    <property type="match status" value="1"/>
</dbReference>
<evidence type="ECO:0000256" key="3">
    <source>
        <dbReference type="ARBA" id="ARBA00012438"/>
    </source>
</evidence>
<dbReference type="InterPro" id="IPR000014">
    <property type="entry name" value="PAS"/>
</dbReference>
<organism evidence="16 17">
    <name type="scientific">Flammeovirga yaeyamensis</name>
    <dbReference type="NCBI Taxonomy" id="367791"/>
    <lineage>
        <taxon>Bacteria</taxon>
        <taxon>Pseudomonadati</taxon>
        <taxon>Bacteroidota</taxon>
        <taxon>Cytophagia</taxon>
        <taxon>Cytophagales</taxon>
        <taxon>Flammeovirgaceae</taxon>
        <taxon>Flammeovirga</taxon>
    </lineage>
</organism>
<keyword evidence="17" id="KW-1185">Reference proteome</keyword>
<dbReference type="SMART" id="SM00091">
    <property type="entry name" value="PAS"/>
    <property type="match status" value="2"/>
</dbReference>
<keyword evidence="12" id="KW-0472">Membrane</keyword>
<evidence type="ECO:0000256" key="5">
    <source>
        <dbReference type="ARBA" id="ARBA00022679"/>
    </source>
</evidence>
<evidence type="ECO:0000256" key="8">
    <source>
        <dbReference type="ARBA" id="ARBA00022777"/>
    </source>
</evidence>
<dbReference type="Gene3D" id="3.30.565.10">
    <property type="entry name" value="Histidine kinase-like ATPase, C-terminal domain"/>
    <property type="match status" value="1"/>
</dbReference>
<keyword evidence="5" id="KW-0808">Transferase</keyword>
<dbReference type="Pfam" id="PF13426">
    <property type="entry name" value="PAS_9"/>
    <property type="match status" value="2"/>
</dbReference>
<dbReference type="GO" id="GO:0016020">
    <property type="term" value="C:membrane"/>
    <property type="evidence" value="ECO:0007669"/>
    <property type="project" value="UniProtKB-SubCell"/>
</dbReference>
<dbReference type="Pfam" id="PF02518">
    <property type="entry name" value="HATPase_c"/>
    <property type="match status" value="1"/>
</dbReference>
<dbReference type="InterPro" id="IPR000700">
    <property type="entry name" value="PAS-assoc_C"/>
</dbReference>
<dbReference type="CDD" id="cd00130">
    <property type="entry name" value="PAS"/>
    <property type="match status" value="2"/>
</dbReference>
<proteinExistence type="predicted"/>
<dbReference type="SMART" id="SM00387">
    <property type="entry name" value="HATPase_c"/>
    <property type="match status" value="1"/>
</dbReference>
<comment type="subcellular location">
    <subcellularLocation>
        <location evidence="2">Membrane</location>
        <topology evidence="2">Multi-pass membrane protein</topology>
    </subcellularLocation>
</comment>
<keyword evidence="7" id="KW-0547">Nucleotide-binding</keyword>
<protein>
    <recommendedName>
        <fullName evidence="3">histidine kinase</fullName>
        <ecNumber evidence="3">2.7.13.3</ecNumber>
    </recommendedName>
</protein>
<dbReference type="InterPro" id="IPR036097">
    <property type="entry name" value="HisK_dim/P_sf"/>
</dbReference>
<dbReference type="KEGG" id="fya:KMW28_02855"/>
<gene>
    <name evidence="16" type="ORF">KMW28_02855</name>
</gene>
<evidence type="ECO:0000256" key="7">
    <source>
        <dbReference type="ARBA" id="ARBA00022741"/>
    </source>
</evidence>
<feature type="domain" description="PAS" evidence="14">
    <location>
        <begin position="287"/>
        <end position="351"/>
    </location>
</feature>
<dbReference type="InterPro" id="IPR050351">
    <property type="entry name" value="BphY/WalK/GraS-like"/>
</dbReference>
<dbReference type="InterPro" id="IPR036890">
    <property type="entry name" value="HATPase_C_sf"/>
</dbReference>
<dbReference type="PANTHER" id="PTHR42878:SF7">
    <property type="entry name" value="SENSOR HISTIDINE KINASE GLRK"/>
    <property type="match status" value="1"/>
</dbReference>
<dbReference type="PRINTS" id="PR00344">
    <property type="entry name" value="BCTRLSENSOR"/>
</dbReference>
<dbReference type="GO" id="GO:0000155">
    <property type="term" value="F:phosphorelay sensor kinase activity"/>
    <property type="evidence" value="ECO:0007669"/>
    <property type="project" value="InterPro"/>
</dbReference>
<dbReference type="InterPro" id="IPR004358">
    <property type="entry name" value="Sig_transdc_His_kin-like_C"/>
</dbReference>
<dbReference type="RefSeq" id="WP_169664979.1">
    <property type="nucleotide sequence ID" value="NZ_CP076132.1"/>
</dbReference>
<dbReference type="Pfam" id="PF00512">
    <property type="entry name" value="HisKA"/>
    <property type="match status" value="1"/>
</dbReference>
<reference evidence="16 17" key="1">
    <citation type="submission" date="2021-05" db="EMBL/GenBank/DDBJ databases">
        <title>Comparative genomic studies on the polysaccharide-degrading batcterial strains of the Flammeovirga genus.</title>
        <authorList>
            <person name="Zewei F."/>
            <person name="Zheng Z."/>
            <person name="Yu L."/>
            <person name="Ruyue G."/>
            <person name="Yanhong M."/>
            <person name="Yuanyuan C."/>
            <person name="Jingyan G."/>
            <person name="Wenjun H."/>
        </authorList>
    </citation>
    <scope>NUCLEOTIDE SEQUENCE [LARGE SCALE GENOMIC DNA]</scope>
    <source>
        <strain evidence="16 17">NBRC:100898</strain>
    </source>
</reference>
<keyword evidence="9" id="KW-0067">ATP-binding</keyword>
<dbReference type="InterPro" id="IPR003661">
    <property type="entry name" value="HisK_dim/P_dom"/>
</dbReference>
<evidence type="ECO:0000256" key="11">
    <source>
        <dbReference type="ARBA" id="ARBA00023012"/>
    </source>
</evidence>
<dbReference type="SUPFAM" id="SSF55874">
    <property type="entry name" value="ATPase domain of HSP90 chaperone/DNA topoisomerase II/histidine kinase"/>
    <property type="match status" value="1"/>
</dbReference>
<dbReference type="PROSITE" id="PS50112">
    <property type="entry name" value="PAS"/>
    <property type="match status" value="1"/>
</dbReference>
<evidence type="ECO:0000259" key="15">
    <source>
        <dbReference type="PROSITE" id="PS50113"/>
    </source>
</evidence>
<keyword evidence="6" id="KW-0812">Transmembrane</keyword>
<accession>A0AAX1N4U1</accession>
<comment type="catalytic activity">
    <reaction evidence="1">
        <text>ATP + protein L-histidine = ADP + protein N-phospho-L-histidine.</text>
        <dbReference type="EC" id="2.7.13.3"/>
    </reaction>
</comment>
<dbReference type="InterPro" id="IPR003594">
    <property type="entry name" value="HATPase_dom"/>
</dbReference>
<keyword evidence="8" id="KW-0418">Kinase</keyword>
<evidence type="ECO:0000256" key="1">
    <source>
        <dbReference type="ARBA" id="ARBA00000085"/>
    </source>
</evidence>
<evidence type="ECO:0000259" key="13">
    <source>
        <dbReference type="PROSITE" id="PS50109"/>
    </source>
</evidence>
<keyword evidence="11" id="KW-0902">Two-component regulatory system</keyword>
<dbReference type="GO" id="GO:0030295">
    <property type="term" value="F:protein kinase activator activity"/>
    <property type="evidence" value="ECO:0007669"/>
    <property type="project" value="TreeGrafter"/>
</dbReference>
<dbReference type="InterPro" id="IPR005467">
    <property type="entry name" value="His_kinase_dom"/>
</dbReference>
<evidence type="ECO:0000313" key="16">
    <source>
        <dbReference type="EMBL" id="QWG02530.1"/>
    </source>
</evidence>
<evidence type="ECO:0000256" key="6">
    <source>
        <dbReference type="ARBA" id="ARBA00022692"/>
    </source>
</evidence>
<evidence type="ECO:0000256" key="9">
    <source>
        <dbReference type="ARBA" id="ARBA00022840"/>
    </source>
</evidence>
<dbReference type="Gene3D" id="3.30.450.20">
    <property type="entry name" value="PAS domain"/>
    <property type="match status" value="2"/>
</dbReference>
<evidence type="ECO:0000259" key="14">
    <source>
        <dbReference type="PROSITE" id="PS50112"/>
    </source>
</evidence>
<dbReference type="GO" id="GO:0005524">
    <property type="term" value="F:ATP binding"/>
    <property type="evidence" value="ECO:0007669"/>
    <property type="project" value="UniProtKB-KW"/>
</dbReference>